<evidence type="ECO:0000256" key="1">
    <source>
        <dbReference type="SAM" id="MobiDB-lite"/>
    </source>
</evidence>
<accession>A0ABU2L865</accession>
<dbReference type="Proteomes" id="UP001183388">
    <property type="component" value="Unassembled WGS sequence"/>
</dbReference>
<dbReference type="EMBL" id="JAVREN010000012">
    <property type="protein sequence ID" value="MDT0307537.1"/>
    <property type="molecule type" value="Genomic_DNA"/>
</dbReference>
<dbReference type="SMART" id="SM00564">
    <property type="entry name" value="PQQ"/>
    <property type="match status" value="4"/>
</dbReference>
<feature type="chain" id="PRO_5046000014" evidence="2">
    <location>
        <begin position="24"/>
        <end position="418"/>
    </location>
</feature>
<name>A0ABU2L865_9ACTN</name>
<organism evidence="4 5">
    <name type="scientific">Streptomyces boetiae</name>
    <dbReference type="NCBI Taxonomy" id="3075541"/>
    <lineage>
        <taxon>Bacteria</taxon>
        <taxon>Bacillati</taxon>
        <taxon>Actinomycetota</taxon>
        <taxon>Actinomycetes</taxon>
        <taxon>Kitasatosporales</taxon>
        <taxon>Streptomycetaceae</taxon>
        <taxon>Streptomyces</taxon>
    </lineage>
</organism>
<feature type="region of interest" description="Disordered" evidence="1">
    <location>
        <begin position="26"/>
        <end position="70"/>
    </location>
</feature>
<protein>
    <submittedName>
        <fullName evidence="4">PQQ-binding-like beta-propeller repeat protein</fullName>
    </submittedName>
</protein>
<feature type="domain" description="Pyrrolo-quinoline quinone repeat" evidence="3">
    <location>
        <begin position="98"/>
        <end position="258"/>
    </location>
</feature>
<keyword evidence="2" id="KW-0732">Signal</keyword>
<keyword evidence="5" id="KW-1185">Reference proteome</keyword>
<feature type="signal peptide" evidence="2">
    <location>
        <begin position="1"/>
        <end position="23"/>
    </location>
</feature>
<evidence type="ECO:0000313" key="4">
    <source>
        <dbReference type="EMBL" id="MDT0307537.1"/>
    </source>
</evidence>
<dbReference type="InterPro" id="IPR018391">
    <property type="entry name" value="PQQ_b-propeller_rpt"/>
</dbReference>
<dbReference type="Gene3D" id="2.130.10.10">
    <property type="entry name" value="YVTN repeat-like/Quinoprotein amine dehydrogenase"/>
    <property type="match status" value="1"/>
</dbReference>
<sequence>MRRRRVQATAGGAAVLALASALALTGCGGGGGTAADPSGPPAASAAGGESPGGNASPDPGGPVDVEPRWQTELPPGTVVETAAGNDRVYVALNGDPHRVVALDPADGSELWTYEHGGAARREAPIEDIEPAPDGLVFVSGPDVHRIGLDGELVWSAPGIAGSVFGPEAVAADDGGVVIGTDNGAAGLASEDGANRWTVEGEDVHAPGTRLAGAQERRILLTEELAIVQGGLAGYFTVTAIDRDGGDVVWHRETTATPRATLAGGVLVHQQEPGMLTGVDPATGEELWRLPGLEEGDGLNHPIWVAGDTVVTHHIGSIQGVDAATGTVSWTTPAPAAADFSERIGTTLGDGRLALVVDGGLALIAGDGTLTQLGLPQPGNLQTVNFAAALGNEVYVTSRTSRTDEGPYAMAVPAEGNAR</sequence>
<dbReference type="Pfam" id="PF13360">
    <property type="entry name" value="PQQ_2"/>
    <property type="match status" value="1"/>
</dbReference>
<evidence type="ECO:0000259" key="3">
    <source>
        <dbReference type="Pfam" id="PF13360"/>
    </source>
</evidence>
<evidence type="ECO:0000256" key="2">
    <source>
        <dbReference type="SAM" id="SignalP"/>
    </source>
</evidence>
<dbReference type="InterPro" id="IPR002372">
    <property type="entry name" value="PQQ_rpt_dom"/>
</dbReference>
<dbReference type="InterPro" id="IPR011047">
    <property type="entry name" value="Quinoprotein_ADH-like_sf"/>
</dbReference>
<dbReference type="InterPro" id="IPR015943">
    <property type="entry name" value="WD40/YVTN_repeat-like_dom_sf"/>
</dbReference>
<dbReference type="SUPFAM" id="SSF50998">
    <property type="entry name" value="Quinoprotein alcohol dehydrogenase-like"/>
    <property type="match status" value="1"/>
</dbReference>
<proteinExistence type="predicted"/>
<evidence type="ECO:0000313" key="5">
    <source>
        <dbReference type="Proteomes" id="UP001183388"/>
    </source>
</evidence>
<reference evidence="5" key="1">
    <citation type="submission" date="2023-07" db="EMBL/GenBank/DDBJ databases">
        <title>30 novel species of actinomycetes from the DSMZ collection.</title>
        <authorList>
            <person name="Nouioui I."/>
        </authorList>
    </citation>
    <scope>NUCLEOTIDE SEQUENCE [LARGE SCALE GENOMIC DNA]</scope>
    <source>
        <strain evidence="5">DSM 44917</strain>
    </source>
</reference>
<comment type="caution">
    <text evidence="4">The sequence shown here is derived from an EMBL/GenBank/DDBJ whole genome shotgun (WGS) entry which is preliminary data.</text>
</comment>
<dbReference type="PROSITE" id="PS51257">
    <property type="entry name" value="PROKAR_LIPOPROTEIN"/>
    <property type="match status" value="1"/>
</dbReference>
<dbReference type="PANTHER" id="PTHR34512">
    <property type="entry name" value="CELL SURFACE PROTEIN"/>
    <property type="match status" value="1"/>
</dbReference>
<dbReference type="PANTHER" id="PTHR34512:SF30">
    <property type="entry name" value="OUTER MEMBRANE PROTEIN ASSEMBLY FACTOR BAMB"/>
    <property type="match status" value="1"/>
</dbReference>
<dbReference type="RefSeq" id="WP_311630485.1">
    <property type="nucleotide sequence ID" value="NZ_JAVREN010000012.1"/>
</dbReference>
<feature type="compositionally biased region" description="Low complexity" evidence="1">
    <location>
        <begin position="34"/>
        <end position="57"/>
    </location>
</feature>
<gene>
    <name evidence="4" type="ORF">RM780_11255</name>
</gene>